<dbReference type="GO" id="GO:0033573">
    <property type="term" value="C:high-affinity iron permease complex"/>
    <property type="evidence" value="ECO:0007669"/>
    <property type="project" value="TreeGrafter"/>
</dbReference>
<feature type="signal peptide" evidence="6">
    <location>
        <begin position="1"/>
        <end position="17"/>
    </location>
</feature>
<gene>
    <name evidence="10" type="ORF">ALECFALPRED_000373</name>
</gene>
<evidence type="ECO:0008006" key="12">
    <source>
        <dbReference type="Google" id="ProtNLM"/>
    </source>
</evidence>
<evidence type="ECO:0000313" key="10">
    <source>
        <dbReference type="EMBL" id="CAF9917810.1"/>
    </source>
</evidence>
<dbReference type="AlphaFoldDB" id="A0A8H3IJH7"/>
<dbReference type="CDD" id="cd13899">
    <property type="entry name" value="CuRO_3_Fet3p"/>
    <property type="match status" value="1"/>
</dbReference>
<dbReference type="OrthoDB" id="2121828at2759"/>
<dbReference type="Pfam" id="PF07732">
    <property type="entry name" value="Cu-oxidase_3"/>
    <property type="match status" value="1"/>
</dbReference>
<protein>
    <recommendedName>
        <fullName evidence="12">Laccase</fullName>
    </recommendedName>
</protein>
<keyword evidence="5" id="KW-0186">Copper</keyword>
<dbReference type="GO" id="GO:0004322">
    <property type="term" value="F:ferroxidase activity"/>
    <property type="evidence" value="ECO:0007669"/>
    <property type="project" value="TreeGrafter"/>
</dbReference>
<evidence type="ECO:0000259" key="8">
    <source>
        <dbReference type="Pfam" id="PF07731"/>
    </source>
</evidence>
<dbReference type="InterPro" id="IPR045087">
    <property type="entry name" value="Cu-oxidase_fam"/>
</dbReference>
<dbReference type="CDD" id="cd13877">
    <property type="entry name" value="CuRO_2_Fet3p_like"/>
    <property type="match status" value="1"/>
</dbReference>
<evidence type="ECO:0000256" key="1">
    <source>
        <dbReference type="ARBA" id="ARBA00010609"/>
    </source>
</evidence>
<evidence type="ECO:0000259" key="9">
    <source>
        <dbReference type="Pfam" id="PF07732"/>
    </source>
</evidence>
<dbReference type="InterPro" id="IPR011707">
    <property type="entry name" value="Cu-oxidase-like_N"/>
</dbReference>
<dbReference type="FunFam" id="2.60.40.420:FF:000071">
    <property type="entry name" value="Conidial pigment biosynthesis oxidase Abr1/brown 1"/>
    <property type="match status" value="1"/>
</dbReference>
<dbReference type="InterPro" id="IPR001117">
    <property type="entry name" value="Cu-oxidase_2nd"/>
</dbReference>
<keyword evidence="11" id="KW-1185">Reference proteome</keyword>
<evidence type="ECO:0000256" key="4">
    <source>
        <dbReference type="ARBA" id="ARBA00023002"/>
    </source>
</evidence>
<dbReference type="PROSITE" id="PS00080">
    <property type="entry name" value="MULTICOPPER_OXIDASE2"/>
    <property type="match status" value="1"/>
</dbReference>
<dbReference type="PANTHER" id="PTHR11709">
    <property type="entry name" value="MULTI-COPPER OXIDASE"/>
    <property type="match status" value="1"/>
</dbReference>
<dbReference type="Pfam" id="PF07731">
    <property type="entry name" value="Cu-oxidase_2"/>
    <property type="match status" value="1"/>
</dbReference>
<evidence type="ECO:0000256" key="2">
    <source>
        <dbReference type="ARBA" id="ARBA00022723"/>
    </source>
</evidence>
<dbReference type="InterPro" id="IPR008972">
    <property type="entry name" value="Cupredoxin"/>
</dbReference>
<evidence type="ECO:0000256" key="3">
    <source>
        <dbReference type="ARBA" id="ARBA00022729"/>
    </source>
</evidence>
<dbReference type="InterPro" id="IPR044130">
    <property type="entry name" value="CuRO_2_Fet3-like"/>
</dbReference>
<evidence type="ECO:0000313" key="11">
    <source>
        <dbReference type="Proteomes" id="UP000664203"/>
    </source>
</evidence>
<evidence type="ECO:0000256" key="6">
    <source>
        <dbReference type="SAM" id="SignalP"/>
    </source>
</evidence>
<reference evidence="10" key="1">
    <citation type="submission" date="2021-03" db="EMBL/GenBank/DDBJ databases">
        <authorList>
            <person name="Tagirdzhanova G."/>
        </authorList>
    </citation>
    <scope>NUCLEOTIDE SEQUENCE</scope>
</reference>
<dbReference type="GO" id="GO:0010106">
    <property type="term" value="P:cellular response to iron ion starvation"/>
    <property type="evidence" value="ECO:0007669"/>
    <property type="project" value="TreeGrafter"/>
</dbReference>
<dbReference type="PROSITE" id="PS00079">
    <property type="entry name" value="MULTICOPPER_OXIDASE1"/>
    <property type="match status" value="2"/>
</dbReference>
<comment type="caution">
    <text evidence="10">The sequence shown here is derived from an EMBL/GenBank/DDBJ whole genome shotgun (WGS) entry which is preliminary data.</text>
</comment>
<feature type="domain" description="Plastocyanin-like" evidence="7">
    <location>
        <begin position="149"/>
        <end position="310"/>
    </location>
</feature>
<feature type="domain" description="Plastocyanin-like" evidence="8">
    <location>
        <begin position="370"/>
        <end position="504"/>
    </location>
</feature>
<proteinExistence type="inferred from homology"/>
<dbReference type="InterPro" id="IPR033138">
    <property type="entry name" value="Cu_oxidase_CS"/>
</dbReference>
<feature type="domain" description="Plastocyanin-like" evidence="9">
    <location>
        <begin position="26"/>
        <end position="141"/>
    </location>
</feature>
<accession>A0A8H3IJH7</accession>
<dbReference type="Proteomes" id="UP000664203">
    <property type="component" value="Unassembled WGS sequence"/>
</dbReference>
<dbReference type="EMBL" id="CAJPDR010000104">
    <property type="protein sequence ID" value="CAF9917810.1"/>
    <property type="molecule type" value="Genomic_DNA"/>
</dbReference>
<dbReference type="GO" id="GO:0033215">
    <property type="term" value="P:reductive iron assimilation"/>
    <property type="evidence" value="ECO:0007669"/>
    <property type="project" value="TreeGrafter"/>
</dbReference>
<dbReference type="InterPro" id="IPR011706">
    <property type="entry name" value="Cu-oxidase_C"/>
</dbReference>
<evidence type="ECO:0000256" key="5">
    <source>
        <dbReference type="ARBA" id="ARBA00023008"/>
    </source>
</evidence>
<name>A0A8H3IJH7_9LECA</name>
<keyword evidence="2" id="KW-0479">Metal-binding</keyword>
<dbReference type="InterPro" id="IPR002355">
    <property type="entry name" value="Cu_oxidase_Cu_BS"/>
</dbReference>
<dbReference type="Gene3D" id="2.60.40.420">
    <property type="entry name" value="Cupredoxins - blue copper proteins"/>
    <property type="match status" value="3"/>
</dbReference>
<sequence>MFSLGLLLLGCGQLAFAKVVEYNWSIDWVNRNPDGAFPRPVIGINGEWPCPQIDVDLGDHLIVTIYNNLGNESTGLHWHGLNQYGHATMDGSAGTAQCPVPPNSTFTYSFPINQTGSYWYHSHTQGQYPDGLRGPLIVHDANFPYHFDEEITMTFSDWYHEQMPTLLNYYQSTADVNNNSIQSGQAPIPVAGLINDSQNNTIKVLPGKTYLIHMIDMANFPGVAIYFDGHPFTAVGVDGTTVEKYYMGDEILRIAPAQRWDILITTKNDTSKNFVIFATLDVNMLFPPHGIPSIEGWNGNTTAWLVYDEAKPLPPQKTFYSFEFFDEVNNLIPYDRMPLLEPVDRRIEMTLDNATFDGITRFTINNVTYLPQKVPSLYTALSVGNYSTDPVVYGVNSNPFVLNYGEIIEVVVNNKHENLHPMHLHGHQYQVLQRGYPDTGGVWDGVYDQNVSATPVRRDTVMLNKNSSSVWRFKADNPGVWLFHCHIEYHITSGLVATIVEAPDHLGNLTVPPDHIAACKKYGMDYRGNAGANTRNPLDVSLQVTSANASAFSPNYGQDFPSSSNRYKANDCSQCDLPTTQRCRIFDIQEAKSFGSAYQRSIGEAWELGQCIQVWLIIIVVKTLKERFAKTFCAHSLEVAFQDAGGLR</sequence>
<keyword evidence="4" id="KW-0560">Oxidoreductase</keyword>
<keyword evidence="3 6" id="KW-0732">Signal</keyword>
<evidence type="ECO:0000259" key="7">
    <source>
        <dbReference type="Pfam" id="PF00394"/>
    </source>
</evidence>
<dbReference type="SUPFAM" id="SSF49503">
    <property type="entry name" value="Cupredoxins"/>
    <property type="match status" value="3"/>
</dbReference>
<dbReference type="GO" id="GO:0005507">
    <property type="term" value="F:copper ion binding"/>
    <property type="evidence" value="ECO:0007669"/>
    <property type="project" value="InterPro"/>
</dbReference>
<organism evidence="10 11">
    <name type="scientific">Alectoria fallacina</name>
    <dbReference type="NCBI Taxonomy" id="1903189"/>
    <lineage>
        <taxon>Eukaryota</taxon>
        <taxon>Fungi</taxon>
        <taxon>Dikarya</taxon>
        <taxon>Ascomycota</taxon>
        <taxon>Pezizomycotina</taxon>
        <taxon>Lecanoromycetes</taxon>
        <taxon>OSLEUM clade</taxon>
        <taxon>Lecanoromycetidae</taxon>
        <taxon>Lecanorales</taxon>
        <taxon>Lecanorineae</taxon>
        <taxon>Parmeliaceae</taxon>
        <taxon>Alectoria</taxon>
    </lineage>
</organism>
<feature type="chain" id="PRO_5034292293" description="Laccase" evidence="6">
    <location>
        <begin position="18"/>
        <end position="648"/>
    </location>
</feature>
<comment type="similarity">
    <text evidence="1">Belongs to the multicopper oxidase family.</text>
</comment>
<dbReference type="Pfam" id="PF00394">
    <property type="entry name" value="Cu-oxidase"/>
    <property type="match status" value="1"/>
</dbReference>
<dbReference type="PANTHER" id="PTHR11709:SF361">
    <property type="entry name" value="IRON TRANSPORT MULTICOPPER OXIDASE FET3"/>
    <property type="match status" value="1"/>
</dbReference>